<organism evidence="1 2">
    <name type="scientific">Artomyces pyxidatus</name>
    <dbReference type="NCBI Taxonomy" id="48021"/>
    <lineage>
        <taxon>Eukaryota</taxon>
        <taxon>Fungi</taxon>
        <taxon>Dikarya</taxon>
        <taxon>Basidiomycota</taxon>
        <taxon>Agaricomycotina</taxon>
        <taxon>Agaricomycetes</taxon>
        <taxon>Russulales</taxon>
        <taxon>Auriscalpiaceae</taxon>
        <taxon>Artomyces</taxon>
    </lineage>
</organism>
<evidence type="ECO:0000313" key="2">
    <source>
        <dbReference type="Proteomes" id="UP000814140"/>
    </source>
</evidence>
<reference evidence="1" key="1">
    <citation type="submission" date="2021-03" db="EMBL/GenBank/DDBJ databases">
        <authorList>
            <consortium name="DOE Joint Genome Institute"/>
            <person name="Ahrendt S."/>
            <person name="Looney B.P."/>
            <person name="Miyauchi S."/>
            <person name="Morin E."/>
            <person name="Drula E."/>
            <person name="Courty P.E."/>
            <person name="Chicoki N."/>
            <person name="Fauchery L."/>
            <person name="Kohler A."/>
            <person name="Kuo A."/>
            <person name="Labutti K."/>
            <person name="Pangilinan J."/>
            <person name="Lipzen A."/>
            <person name="Riley R."/>
            <person name="Andreopoulos W."/>
            <person name="He G."/>
            <person name="Johnson J."/>
            <person name="Barry K.W."/>
            <person name="Grigoriev I.V."/>
            <person name="Nagy L."/>
            <person name="Hibbett D."/>
            <person name="Henrissat B."/>
            <person name="Matheny P.B."/>
            <person name="Labbe J."/>
            <person name="Martin F."/>
        </authorList>
    </citation>
    <scope>NUCLEOTIDE SEQUENCE</scope>
    <source>
        <strain evidence="1">HHB10654</strain>
    </source>
</reference>
<protein>
    <submittedName>
        <fullName evidence="1">Uncharacterized protein</fullName>
    </submittedName>
</protein>
<gene>
    <name evidence="1" type="ORF">BV25DRAFT_1423872</name>
</gene>
<accession>A0ACB8TE94</accession>
<keyword evidence="2" id="KW-1185">Reference proteome</keyword>
<proteinExistence type="predicted"/>
<evidence type="ECO:0000313" key="1">
    <source>
        <dbReference type="EMBL" id="KAI0066742.1"/>
    </source>
</evidence>
<dbReference type="Proteomes" id="UP000814140">
    <property type="component" value="Unassembled WGS sequence"/>
</dbReference>
<reference evidence="1" key="2">
    <citation type="journal article" date="2022" name="New Phytol.">
        <title>Evolutionary transition to the ectomycorrhizal habit in the genomes of a hyperdiverse lineage of mushroom-forming fungi.</title>
        <authorList>
            <person name="Looney B."/>
            <person name="Miyauchi S."/>
            <person name="Morin E."/>
            <person name="Drula E."/>
            <person name="Courty P.E."/>
            <person name="Kohler A."/>
            <person name="Kuo A."/>
            <person name="LaButti K."/>
            <person name="Pangilinan J."/>
            <person name="Lipzen A."/>
            <person name="Riley R."/>
            <person name="Andreopoulos W."/>
            <person name="He G."/>
            <person name="Johnson J."/>
            <person name="Nolan M."/>
            <person name="Tritt A."/>
            <person name="Barry K.W."/>
            <person name="Grigoriev I.V."/>
            <person name="Nagy L.G."/>
            <person name="Hibbett D."/>
            <person name="Henrissat B."/>
            <person name="Matheny P.B."/>
            <person name="Labbe J."/>
            <person name="Martin F.M."/>
        </authorList>
    </citation>
    <scope>NUCLEOTIDE SEQUENCE</scope>
    <source>
        <strain evidence="1">HHB10654</strain>
    </source>
</reference>
<comment type="caution">
    <text evidence="1">The sequence shown here is derived from an EMBL/GenBank/DDBJ whole genome shotgun (WGS) entry which is preliminary data.</text>
</comment>
<sequence>MKNLESLALTFCLPRSSPHRPAIAIYLPQPQQFTVTSLAADCTCLLKSLRLPHDTNIVLNLIFLEDGGEEQIDAFFHVLTAHLGTNAISFVQLELFTHHSEHEFPLAELNAYRDHTPEDGSTHTPALELRFRLDYEFPRYRDLQYVLTALCTMLPACTADVRRLHVSTTVSWDASDWPPILRGLPALAELHANKRAAKALCAALVADSGMPGMAEGLASLSLYWTGAPRMLVQWLRRRREAGVQLDNLNVTSCSCRQEERRALERDLAALVGYLDISYFP</sequence>
<name>A0ACB8TE94_9AGAM</name>
<dbReference type="EMBL" id="MU277192">
    <property type="protein sequence ID" value="KAI0066742.1"/>
    <property type="molecule type" value="Genomic_DNA"/>
</dbReference>